<evidence type="ECO:0000256" key="3">
    <source>
        <dbReference type="PROSITE-ProRule" id="PRU00175"/>
    </source>
</evidence>
<feature type="domain" description="RING-type" evidence="6">
    <location>
        <begin position="5"/>
        <end position="46"/>
    </location>
</feature>
<dbReference type="GO" id="GO:0031297">
    <property type="term" value="P:replication fork processing"/>
    <property type="evidence" value="ECO:0007669"/>
    <property type="project" value="TreeGrafter"/>
</dbReference>
<feature type="coiled-coil region" evidence="4">
    <location>
        <begin position="212"/>
        <end position="246"/>
    </location>
</feature>
<dbReference type="GO" id="GO:0008270">
    <property type="term" value="F:zinc ion binding"/>
    <property type="evidence" value="ECO:0007669"/>
    <property type="project" value="UniProtKB-KW"/>
</dbReference>
<keyword evidence="8" id="KW-1185">Reference proteome</keyword>
<dbReference type="InterPro" id="IPR013083">
    <property type="entry name" value="Znf_RING/FYVE/PHD"/>
</dbReference>
<evidence type="ECO:0000313" key="8">
    <source>
        <dbReference type="Proteomes" id="UP001153954"/>
    </source>
</evidence>
<dbReference type="GO" id="GO:0005634">
    <property type="term" value="C:nucleus"/>
    <property type="evidence" value="ECO:0007669"/>
    <property type="project" value="TreeGrafter"/>
</dbReference>
<dbReference type="GO" id="GO:0090734">
    <property type="term" value="C:site of DNA damage"/>
    <property type="evidence" value="ECO:0007669"/>
    <property type="project" value="TreeGrafter"/>
</dbReference>
<evidence type="ECO:0000256" key="5">
    <source>
        <dbReference type="SAM" id="MobiDB-lite"/>
    </source>
</evidence>
<evidence type="ECO:0000256" key="2">
    <source>
        <dbReference type="ARBA" id="ARBA00022833"/>
    </source>
</evidence>
<dbReference type="Proteomes" id="UP001153954">
    <property type="component" value="Unassembled WGS sequence"/>
</dbReference>
<accession>A0AAU9UBE4</accession>
<reference evidence="7" key="1">
    <citation type="submission" date="2022-03" db="EMBL/GenBank/DDBJ databases">
        <authorList>
            <person name="Tunstrom K."/>
        </authorList>
    </citation>
    <scope>NUCLEOTIDE SEQUENCE</scope>
</reference>
<comment type="caution">
    <text evidence="7">The sequence shown here is derived from an EMBL/GenBank/DDBJ whole genome shotgun (WGS) entry which is preliminary data.</text>
</comment>
<dbReference type="InterPro" id="IPR052639">
    <property type="entry name" value="TRAIP_ubiq-protein_ligase"/>
</dbReference>
<keyword evidence="1 3" id="KW-0863">Zinc-finger</keyword>
<dbReference type="PROSITE" id="PS50089">
    <property type="entry name" value="ZF_RING_2"/>
    <property type="match status" value="1"/>
</dbReference>
<dbReference type="SMART" id="SM00184">
    <property type="entry name" value="RING"/>
    <property type="match status" value="1"/>
</dbReference>
<keyword evidence="4" id="KW-0175">Coiled coil</keyword>
<sequence>MNILCTICSDLLNQAENIYATKCGHIFHFNCLSQWISRSKTCPQCRNKVTDRSMFRVYPTISNEIPGANATTLQSRLDDTLLQLREQTAQLNEHKDRLIDAQTKLQNLLPLLLSKEEQLNRKNSAMKALKEQLDYLRVQITEVNKLKEENESLKKNIQTLNSLQKVLNATSDDVEQMLEGYTDIRTVATFATALKRALCESESKKNESRDRLQAVKQQLVSEKTRVADLEAKLLVIEEKAHAAQKKYEYLKRKRKAPEDPNRSFINDSHESSVKQMRPNEELNSGTVLNDTNTSFNTLVNRIENADSPYLNLKQSSLALTTLQRHPTHPLPESNLKPSEYALLNSARNAISRPDLPSTSKTSIFHKKEQAKIQFSQENDPTLSSMNISYDGLGGHSKLDTFPVPNTRQPLKSLVPKLSAKHKLKRPAPTGNQDISKMLEKQKKVAEKGNEGKKAKE</sequence>
<dbReference type="SUPFAM" id="SSF57850">
    <property type="entry name" value="RING/U-box"/>
    <property type="match status" value="1"/>
</dbReference>
<proteinExistence type="predicted"/>
<dbReference type="GO" id="GO:0016567">
    <property type="term" value="P:protein ubiquitination"/>
    <property type="evidence" value="ECO:0007669"/>
    <property type="project" value="TreeGrafter"/>
</dbReference>
<dbReference type="EMBL" id="CAKOGL010000015">
    <property type="protein sequence ID" value="CAH2095070.1"/>
    <property type="molecule type" value="Genomic_DNA"/>
</dbReference>
<evidence type="ECO:0000313" key="7">
    <source>
        <dbReference type="EMBL" id="CAH2095070.1"/>
    </source>
</evidence>
<keyword evidence="2" id="KW-0862">Zinc</keyword>
<evidence type="ECO:0000259" key="6">
    <source>
        <dbReference type="PROSITE" id="PS50089"/>
    </source>
</evidence>
<keyword evidence="1 3" id="KW-0479">Metal-binding</keyword>
<name>A0AAU9UBE4_EUPED</name>
<feature type="coiled-coil region" evidence="4">
    <location>
        <begin position="77"/>
        <end position="163"/>
    </location>
</feature>
<evidence type="ECO:0000256" key="1">
    <source>
        <dbReference type="ARBA" id="ARBA00022771"/>
    </source>
</evidence>
<organism evidence="7 8">
    <name type="scientific">Euphydryas editha</name>
    <name type="common">Edith's checkerspot</name>
    <dbReference type="NCBI Taxonomy" id="104508"/>
    <lineage>
        <taxon>Eukaryota</taxon>
        <taxon>Metazoa</taxon>
        <taxon>Ecdysozoa</taxon>
        <taxon>Arthropoda</taxon>
        <taxon>Hexapoda</taxon>
        <taxon>Insecta</taxon>
        <taxon>Pterygota</taxon>
        <taxon>Neoptera</taxon>
        <taxon>Endopterygota</taxon>
        <taxon>Lepidoptera</taxon>
        <taxon>Glossata</taxon>
        <taxon>Ditrysia</taxon>
        <taxon>Papilionoidea</taxon>
        <taxon>Nymphalidae</taxon>
        <taxon>Nymphalinae</taxon>
        <taxon>Euphydryas</taxon>
    </lineage>
</organism>
<dbReference type="Gene3D" id="3.30.40.10">
    <property type="entry name" value="Zinc/RING finger domain, C3HC4 (zinc finger)"/>
    <property type="match status" value="1"/>
</dbReference>
<dbReference type="GO" id="GO:0061630">
    <property type="term" value="F:ubiquitin protein ligase activity"/>
    <property type="evidence" value="ECO:0007669"/>
    <property type="project" value="TreeGrafter"/>
</dbReference>
<dbReference type="PANTHER" id="PTHR46569">
    <property type="entry name" value="E3 UBIQUITIN-PROTEIN LIGASE TRAIP"/>
    <property type="match status" value="1"/>
</dbReference>
<feature type="region of interest" description="Disordered" evidence="5">
    <location>
        <begin position="399"/>
        <end position="436"/>
    </location>
</feature>
<gene>
    <name evidence="7" type="ORF">EEDITHA_LOCUS10564</name>
</gene>
<feature type="region of interest" description="Disordered" evidence="5">
    <location>
        <begin position="252"/>
        <end position="277"/>
    </location>
</feature>
<dbReference type="PANTHER" id="PTHR46569:SF1">
    <property type="entry name" value="E3 UBIQUITIN-PROTEIN LIGASE RFWD3-RELATED"/>
    <property type="match status" value="1"/>
</dbReference>
<evidence type="ECO:0000256" key="4">
    <source>
        <dbReference type="SAM" id="Coils"/>
    </source>
</evidence>
<protein>
    <recommendedName>
        <fullName evidence="6">RING-type domain-containing protein</fullName>
    </recommendedName>
</protein>
<dbReference type="InterPro" id="IPR001841">
    <property type="entry name" value="Znf_RING"/>
</dbReference>
<dbReference type="AlphaFoldDB" id="A0AAU9UBE4"/>
<dbReference type="Pfam" id="PF13639">
    <property type="entry name" value="zf-RING_2"/>
    <property type="match status" value="1"/>
</dbReference>